<accession>A0A7R8HAH5</accession>
<protein>
    <submittedName>
        <fullName evidence="1">(salmon louse) hypothetical protein</fullName>
    </submittedName>
</protein>
<name>A0A7R8HAH5_LEPSM</name>
<reference evidence="1" key="1">
    <citation type="submission" date="2021-02" db="EMBL/GenBank/DDBJ databases">
        <authorList>
            <person name="Bekaert M."/>
        </authorList>
    </citation>
    <scope>NUCLEOTIDE SEQUENCE</scope>
    <source>
        <strain evidence="1">IoA-00</strain>
    </source>
</reference>
<dbReference type="EMBL" id="HG994585">
    <property type="protein sequence ID" value="CAF2975611.1"/>
    <property type="molecule type" value="Genomic_DNA"/>
</dbReference>
<gene>
    <name evidence="1" type="ORF">LSAA_12322</name>
</gene>
<keyword evidence="2" id="KW-1185">Reference proteome</keyword>
<dbReference type="Proteomes" id="UP000675881">
    <property type="component" value="Chromosome 6"/>
</dbReference>
<dbReference type="AlphaFoldDB" id="A0A7R8HAH5"/>
<dbReference type="OrthoDB" id="6366884at2759"/>
<organism evidence="1 2">
    <name type="scientific">Lepeophtheirus salmonis</name>
    <name type="common">Salmon louse</name>
    <name type="synonym">Caligus salmonis</name>
    <dbReference type="NCBI Taxonomy" id="72036"/>
    <lineage>
        <taxon>Eukaryota</taxon>
        <taxon>Metazoa</taxon>
        <taxon>Ecdysozoa</taxon>
        <taxon>Arthropoda</taxon>
        <taxon>Crustacea</taxon>
        <taxon>Multicrustacea</taxon>
        <taxon>Hexanauplia</taxon>
        <taxon>Copepoda</taxon>
        <taxon>Siphonostomatoida</taxon>
        <taxon>Caligidae</taxon>
        <taxon>Lepeophtheirus</taxon>
    </lineage>
</organism>
<evidence type="ECO:0000313" key="1">
    <source>
        <dbReference type="EMBL" id="CAF2975611.1"/>
    </source>
</evidence>
<evidence type="ECO:0000313" key="2">
    <source>
        <dbReference type="Proteomes" id="UP000675881"/>
    </source>
</evidence>
<proteinExistence type="predicted"/>
<sequence>METYTQRKQGVVPFRWLNNGDVNEELEKRPSDDEAEVEDDKTEKLRLDRVEREKWIKNSASIIAESDDENALRKLENSKKPIISVPSKHVPPSFTPSKKLPLQAMKNNGSKGLFSLVPLKNLQKLLNWLKNKGETREGSGAKGNSKNFVFCAISPKKVSNGDAFTTTTNQKKIVKKSLGKRQRPVPRAKGLKLREPLTMEILVRFLDF</sequence>